<evidence type="ECO:0000256" key="1">
    <source>
        <dbReference type="SAM" id="MobiDB-lite"/>
    </source>
</evidence>
<organism evidence="2 3">
    <name type="scientific">Zhongshania marina</name>
    <dbReference type="NCBI Taxonomy" id="2304603"/>
    <lineage>
        <taxon>Bacteria</taxon>
        <taxon>Pseudomonadati</taxon>
        <taxon>Pseudomonadota</taxon>
        <taxon>Gammaproteobacteria</taxon>
        <taxon>Cellvibrionales</taxon>
        <taxon>Spongiibacteraceae</taxon>
        <taxon>Zhongshania</taxon>
    </lineage>
</organism>
<accession>A0ABX9W217</accession>
<evidence type="ECO:0000313" key="2">
    <source>
        <dbReference type="EMBL" id="RNL60901.1"/>
    </source>
</evidence>
<dbReference type="Proteomes" id="UP000274695">
    <property type="component" value="Unassembled WGS sequence"/>
</dbReference>
<evidence type="ECO:0000313" key="3">
    <source>
        <dbReference type="Proteomes" id="UP000274695"/>
    </source>
</evidence>
<dbReference type="RefSeq" id="WP_123182925.1">
    <property type="nucleotide sequence ID" value="NZ_RHGB01000014.1"/>
</dbReference>
<protein>
    <recommendedName>
        <fullName evidence="4">Phasin family protein</fullName>
    </recommendedName>
</protein>
<feature type="region of interest" description="Disordered" evidence="1">
    <location>
        <begin position="126"/>
        <end position="157"/>
    </location>
</feature>
<evidence type="ECO:0008006" key="4">
    <source>
        <dbReference type="Google" id="ProtNLM"/>
    </source>
</evidence>
<reference evidence="2 3" key="1">
    <citation type="submission" date="2018-10" db="EMBL/GenBank/DDBJ databases">
        <title>Draft genome sequence of Zhongshania sp. DSW25-10.</title>
        <authorList>
            <person name="Oh J."/>
        </authorList>
    </citation>
    <scope>NUCLEOTIDE SEQUENCE [LARGE SCALE GENOMIC DNA]</scope>
    <source>
        <strain evidence="2 3">DSW25-10</strain>
    </source>
</reference>
<sequence>MAKYAPVNKILSKTADKFDKARQSLEVVTQLSSGISDIARRVARDGIIQARSGTECIVNISTRPLKKAREGASLKDILKTQLNATTADVRTLAKVGHNTIDVFSGGVTDTLEMVFQAYSAHRKEGTVDVPEVQLSEVKPKPKPKKAPSKSASNPRSA</sequence>
<keyword evidence="3" id="KW-1185">Reference proteome</keyword>
<proteinExistence type="predicted"/>
<feature type="compositionally biased region" description="Low complexity" evidence="1">
    <location>
        <begin position="148"/>
        <end position="157"/>
    </location>
</feature>
<dbReference type="EMBL" id="RHGB01000014">
    <property type="protein sequence ID" value="RNL60901.1"/>
    <property type="molecule type" value="Genomic_DNA"/>
</dbReference>
<gene>
    <name evidence="2" type="ORF">D0911_12935</name>
</gene>
<comment type="caution">
    <text evidence="2">The sequence shown here is derived from an EMBL/GenBank/DDBJ whole genome shotgun (WGS) entry which is preliminary data.</text>
</comment>
<name>A0ABX9W217_9GAMM</name>